<proteinExistence type="predicted"/>
<gene>
    <name evidence="1" type="ORF">RS030_243561</name>
</gene>
<dbReference type="AlphaFoldDB" id="A0AAV9XW45"/>
<dbReference type="Proteomes" id="UP001311799">
    <property type="component" value="Unassembled WGS sequence"/>
</dbReference>
<name>A0AAV9XW45_9CRYT</name>
<accession>A0AAV9XW45</accession>
<dbReference type="EMBL" id="JAWDEY010000016">
    <property type="protein sequence ID" value="KAK6588990.1"/>
    <property type="molecule type" value="Genomic_DNA"/>
</dbReference>
<protein>
    <submittedName>
        <fullName evidence="1">Uncharacterized protein</fullName>
    </submittedName>
</protein>
<reference evidence="1 2" key="1">
    <citation type="submission" date="2023-10" db="EMBL/GenBank/DDBJ databases">
        <title>Comparative genomics analysis reveals potential genetic determinants of host preference in Cryptosporidium xiaoi.</title>
        <authorList>
            <person name="Xiao L."/>
            <person name="Li J."/>
        </authorList>
    </citation>
    <scope>NUCLEOTIDE SEQUENCE [LARGE SCALE GENOMIC DNA]</scope>
    <source>
        <strain evidence="1 2">52996</strain>
    </source>
</reference>
<organism evidence="1 2">
    <name type="scientific">Cryptosporidium xiaoi</name>
    <dbReference type="NCBI Taxonomy" id="659607"/>
    <lineage>
        <taxon>Eukaryota</taxon>
        <taxon>Sar</taxon>
        <taxon>Alveolata</taxon>
        <taxon>Apicomplexa</taxon>
        <taxon>Conoidasida</taxon>
        <taxon>Coccidia</taxon>
        <taxon>Eucoccidiorida</taxon>
        <taxon>Eimeriorina</taxon>
        <taxon>Cryptosporidiidae</taxon>
        <taxon>Cryptosporidium</taxon>
    </lineage>
</organism>
<keyword evidence="2" id="KW-1185">Reference proteome</keyword>
<comment type="caution">
    <text evidence="1">The sequence shown here is derived from an EMBL/GenBank/DDBJ whole genome shotgun (WGS) entry which is preliminary data.</text>
</comment>
<evidence type="ECO:0000313" key="1">
    <source>
        <dbReference type="EMBL" id="KAK6588990.1"/>
    </source>
</evidence>
<evidence type="ECO:0000313" key="2">
    <source>
        <dbReference type="Proteomes" id="UP001311799"/>
    </source>
</evidence>
<sequence length="173" mass="20395">MNNFDVINKHLEISNRLIKQVELLENIYKNNSNDRSFIEKNLEISINIDNKQDNEEVCKSTNCLYFVNQKRVINEIVSELQPEKVIILFKRMINTPPIGSNFEKMVDNRRVWIDELSWYLTIRKNAKNKSKEINDRDYSDIVESFNHYKDYFDLSLNLKGVVDLSSGVISNNT</sequence>